<dbReference type="Proteomes" id="UP001150217">
    <property type="component" value="Unassembled WGS sequence"/>
</dbReference>
<accession>A0ABQ8VUP4</accession>
<comment type="caution">
    <text evidence="1">The sequence shown here is derived from an EMBL/GenBank/DDBJ whole genome shotgun (WGS) entry which is preliminary data.</text>
</comment>
<evidence type="ECO:0000313" key="2">
    <source>
        <dbReference type="Proteomes" id="UP001150217"/>
    </source>
</evidence>
<organism evidence="1 2">
    <name type="scientific">Lentinula lateritia</name>
    <dbReference type="NCBI Taxonomy" id="40482"/>
    <lineage>
        <taxon>Eukaryota</taxon>
        <taxon>Fungi</taxon>
        <taxon>Dikarya</taxon>
        <taxon>Basidiomycota</taxon>
        <taxon>Agaricomycotina</taxon>
        <taxon>Agaricomycetes</taxon>
        <taxon>Agaricomycetidae</taxon>
        <taxon>Agaricales</taxon>
        <taxon>Marasmiineae</taxon>
        <taxon>Omphalotaceae</taxon>
        <taxon>Lentinula</taxon>
    </lineage>
</organism>
<reference evidence="1" key="1">
    <citation type="submission" date="2022-08" db="EMBL/GenBank/DDBJ databases">
        <title>A Global Phylogenomic Analysis of the Shiitake Genus Lentinula.</title>
        <authorList>
            <consortium name="DOE Joint Genome Institute"/>
            <person name="Sierra-Patev S."/>
            <person name="Min B."/>
            <person name="Naranjo-Ortiz M."/>
            <person name="Looney B."/>
            <person name="Konkel Z."/>
            <person name="Slot J.C."/>
            <person name="Sakamoto Y."/>
            <person name="Steenwyk J.L."/>
            <person name="Rokas A."/>
            <person name="Carro J."/>
            <person name="Camarero S."/>
            <person name="Ferreira P."/>
            <person name="Molpeceres G."/>
            <person name="Ruiz-Duenas F.J."/>
            <person name="Serrano A."/>
            <person name="Henrissat B."/>
            <person name="Drula E."/>
            <person name="Hughes K.W."/>
            <person name="Mata J.L."/>
            <person name="Ishikawa N.K."/>
            <person name="Vargas-Isla R."/>
            <person name="Ushijima S."/>
            <person name="Smith C.A."/>
            <person name="Ahrendt S."/>
            <person name="Andreopoulos W."/>
            <person name="He G."/>
            <person name="Labutti K."/>
            <person name="Lipzen A."/>
            <person name="Ng V."/>
            <person name="Riley R."/>
            <person name="Sandor L."/>
            <person name="Barry K."/>
            <person name="Martinez A.T."/>
            <person name="Xiao Y."/>
            <person name="Gibbons J.G."/>
            <person name="Terashima K."/>
            <person name="Grigoriev I.V."/>
            <person name="Hibbett D.S."/>
        </authorList>
    </citation>
    <scope>NUCLEOTIDE SEQUENCE</scope>
    <source>
        <strain evidence="1">RHP3577 ss4</strain>
    </source>
</reference>
<sequence>MNQIQPHPLWPQVQDPPTPPLIGAQNAALYLPNRFLNVQGMDPPTLAYTQFPFSAALNLVPNMPLHAFQALPGALPLNLLYNNLRITQRFPLPVTLSNIAANVNHTHLDRLNNACSIPLHQSSFLHTSESRTKTPTAVQNMHPVLNIHHPPQFPRLRKLYRSDTLWGRLKSYGYMDGPLGPRCTTRPPPVHGALPVLPLPSREQQINAIHGLWAWHQERCTRPTFIEVESEPAVQDEVKKQLLNPLELLLHTRYPKQLRRFLHNQTPQYWQMINNNHLPSDGILQELQFDVEGHGTWLSYPRWGRSTSKSNLGSGQHGKHTAGFSDYALYVGGYKQCIAALYEVKTFWAYDSTRMYNLSAPSDGTLNNTYRERIFEELPGDTNVVNWHSTSIVVSVLKQIWGQMVYNNADYATWTNGKHVIIFLRTGLDELTVSTHDRDNHHVRRSHRWEDPDVLAALFGMCCAAIDSKFLGDQNLMQYLVGHRY</sequence>
<protein>
    <recommendedName>
        <fullName evidence="3">Fungal-type protein kinase domain-containing protein</fullName>
    </recommendedName>
</protein>
<proteinExistence type="predicted"/>
<evidence type="ECO:0000313" key="1">
    <source>
        <dbReference type="EMBL" id="KAJ4500093.1"/>
    </source>
</evidence>
<keyword evidence="2" id="KW-1185">Reference proteome</keyword>
<gene>
    <name evidence="1" type="ORF">C8R41DRAFT_914563</name>
</gene>
<name>A0ABQ8VUP4_9AGAR</name>
<dbReference type="EMBL" id="JANVFT010000007">
    <property type="protein sequence ID" value="KAJ4500093.1"/>
    <property type="molecule type" value="Genomic_DNA"/>
</dbReference>
<evidence type="ECO:0008006" key="3">
    <source>
        <dbReference type="Google" id="ProtNLM"/>
    </source>
</evidence>